<protein>
    <submittedName>
        <fullName evidence="2">Uncharacterized protein</fullName>
    </submittedName>
</protein>
<comment type="caution">
    <text evidence="2">The sequence shown here is derived from an EMBL/GenBank/DDBJ whole genome shotgun (WGS) entry which is preliminary data.</text>
</comment>
<evidence type="ECO:0000313" key="2">
    <source>
        <dbReference type="EMBL" id="KXT16158.1"/>
    </source>
</evidence>
<dbReference type="AlphaFoldDB" id="A0A139IMZ0"/>
<feature type="region of interest" description="Disordered" evidence="1">
    <location>
        <begin position="120"/>
        <end position="140"/>
    </location>
</feature>
<evidence type="ECO:0000313" key="3">
    <source>
        <dbReference type="Proteomes" id="UP000073492"/>
    </source>
</evidence>
<accession>A0A139IMZ0</accession>
<dbReference type="EMBL" id="LFZO01000043">
    <property type="protein sequence ID" value="KXT16158.1"/>
    <property type="molecule type" value="Genomic_DNA"/>
</dbReference>
<keyword evidence="3" id="KW-1185">Reference proteome</keyword>
<proteinExistence type="predicted"/>
<evidence type="ECO:0000256" key="1">
    <source>
        <dbReference type="SAM" id="MobiDB-lite"/>
    </source>
</evidence>
<dbReference type="STRING" id="113226.A0A139IMZ0"/>
<organism evidence="2 3">
    <name type="scientific">Pseudocercospora musae</name>
    <dbReference type="NCBI Taxonomy" id="113226"/>
    <lineage>
        <taxon>Eukaryota</taxon>
        <taxon>Fungi</taxon>
        <taxon>Dikarya</taxon>
        <taxon>Ascomycota</taxon>
        <taxon>Pezizomycotina</taxon>
        <taxon>Dothideomycetes</taxon>
        <taxon>Dothideomycetidae</taxon>
        <taxon>Mycosphaerellales</taxon>
        <taxon>Mycosphaerellaceae</taxon>
        <taxon>Pseudocercospora</taxon>
    </lineage>
</organism>
<gene>
    <name evidence="2" type="ORF">AC579_896</name>
</gene>
<reference evidence="2 3" key="1">
    <citation type="submission" date="2015-07" db="EMBL/GenBank/DDBJ databases">
        <title>Comparative genomics of the Sigatoka disease complex on banana suggests a link between parallel evolutionary changes in Pseudocercospora fijiensis and Pseudocercospora eumusae and increased virulence on the banana host.</title>
        <authorList>
            <person name="Chang T.-C."/>
            <person name="Salvucci A."/>
            <person name="Crous P.W."/>
            <person name="Stergiopoulos I."/>
        </authorList>
    </citation>
    <scope>NUCLEOTIDE SEQUENCE [LARGE SCALE GENOMIC DNA]</scope>
    <source>
        <strain evidence="2 3">CBS 116634</strain>
    </source>
</reference>
<dbReference type="Proteomes" id="UP000073492">
    <property type="component" value="Unassembled WGS sequence"/>
</dbReference>
<dbReference type="OrthoDB" id="5403641at2759"/>
<sequence>MVGNPTDLQNTSRDHVTMSGGALHNASQGILRMTGGGGNVSGPGLFMGRTIFTGQNFRIDKSLLSSKLALDKHADMRMAHSSAGARCESCSGTIIYVAEWRLTLGKEIGEARGRHLIEAAAQPGGARDTGVDADKPADVK</sequence>
<feature type="compositionally biased region" description="Basic and acidic residues" evidence="1">
    <location>
        <begin position="129"/>
        <end position="140"/>
    </location>
</feature>
<name>A0A139IMZ0_9PEZI</name>